<feature type="region of interest" description="Disordered" evidence="3">
    <location>
        <begin position="282"/>
        <end position="322"/>
    </location>
</feature>
<evidence type="ECO:0000256" key="2">
    <source>
        <dbReference type="ARBA" id="ARBA00022737"/>
    </source>
</evidence>
<protein>
    <recommendedName>
        <fullName evidence="6">Protein phosphatase 1 regulatory subunit 7</fullName>
    </recommendedName>
</protein>
<evidence type="ECO:0000313" key="5">
    <source>
        <dbReference type="Proteomes" id="UP001476247"/>
    </source>
</evidence>
<keyword evidence="1" id="KW-0433">Leucine-rich repeat</keyword>
<dbReference type="InterPro" id="IPR050836">
    <property type="entry name" value="SDS22/Internalin_LRR"/>
</dbReference>
<dbReference type="SUPFAM" id="SSF52058">
    <property type="entry name" value="L domain-like"/>
    <property type="match status" value="1"/>
</dbReference>
<dbReference type="Gene3D" id="3.80.10.10">
    <property type="entry name" value="Ribonuclease Inhibitor"/>
    <property type="match status" value="2"/>
</dbReference>
<comment type="caution">
    <text evidence="4">The sequence shown here is derived from an EMBL/GenBank/DDBJ whole genome shotgun (WGS) entry which is preliminary data.</text>
</comment>
<keyword evidence="5" id="KW-1185">Reference proteome</keyword>
<dbReference type="PROSITE" id="PS51450">
    <property type="entry name" value="LRR"/>
    <property type="match status" value="4"/>
</dbReference>
<sequence>MKLTTQVIAEIYKDKPIESLKDINVSKREIDSVDDISACKELRKLNLANNELVDEKSITGLKDLEQITLLNLSGNKFKDFTGFQHFQTLCVLNVSHNELVHMSPHITRLKHLKALILNHNNLLEIENIEPLLELNTLVISHNKVDRVPRLSSLLQLTKLSAAHNQLTEVPDLTHNVLLKEIRLNDNKITQIPETLRKCNVIEIMDFGNNGLANWTDIAALGSLTKLHNLNLKGNPIAKKKDYLEKILDLVPSLRILDGERFDPKFLERKKKQRENVNIVEKKQRMKRMKVQKEKKEKKEKGEVDEDGDVHMKEADAPVTEGKKRKAKVTEILKVKAKKSGAAESSDEPALKKKKKTASDEKDLFFVKSEDKPVETKKTKATKTTTIPKESIVKKEPAASAAAIPALLTKPQTKAETGVVGVVDKSKKLAKAGIKKTTDVVAALESESKKQEASNSGTGLDVGGWD</sequence>
<feature type="compositionally biased region" description="Basic and acidic residues" evidence="3">
    <location>
        <begin position="290"/>
        <end position="301"/>
    </location>
</feature>
<evidence type="ECO:0000313" key="4">
    <source>
        <dbReference type="EMBL" id="GAA5796428.1"/>
    </source>
</evidence>
<reference evidence="4 5" key="1">
    <citation type="submission" date="2024-04" db="EMBL/GenBank/DDBJ databases">
        <title>genome sequences of Mucor flavus KT1a and Helicostylum pulchrum KT1b strains isolation_sourced from the surface of a dry-aged beef.</title>
        <authorList>
            <person name="Toyotome T."/>
            <person name="Hosono M."/>
            <person name="Torimaru M."/>
            <person name="Fukuda K."/>
            <person name="Mikami N."/>
        </authorList>
    </citation>
    <scope>NUCLEOTIDE SEQUENCE [LARGE SCALE GENOMIC DNA]</scope>
    <source>
        <strain evidence="4 5">KT1b</strain>
    </source>
</reference>
<feature type="region of interest" description="Disordered" evidence="3">
    <location>
        <begin position="444"/>
        <end position="465"/>
    </location>
</feature>
<organism evidence="4 5">
    <name type="scientific">Helicostylum pulchrum</name>
    <dbReference type="NCBI Taxonomy" id="562976"/>
    <lineage>
        <taxon>Eukaryota</taxon>
        <taxon>Fungi</taxon>
        <taxon>Fungi incertae sedis</taxon>
        <taxon>Mucoromycota</taxon>
        <taxon>Mucoromycotina</taxon>
        <taxon>Mucoromycetes</taxon>
        <taxon>Mucorales</taxon>
        <taxon>Mucorineae</taxon>
        <taxon>Mucoraceae</taxon>
        <taxon>Helicostylum</taxon>
    </lineage>
</organism>
<keyword evidence="2" id="KW-0677">Repeat</keyword>
<dbReference type="Pfam" id="PF14580">
    <property type="entry name" value="LRR_9"/>
    <property type="match status" value="1"/>
</dbReference>
<proteinExistence type="predicted"/>
<accession>A0ABP9XPQ9</accession>
<evidence type="ECO:0008006" key="6">
    <source>
        <dbReference type="Google" id="ProtNLM"/>
    </source>
</evidence>
<dbReference type="EMBL" id="BAABUJ010000006">
    <property type="protein sequence ID" value="GAA5796428.1"/>
    <property type="molecule type" value="Genomic_DNA"/>
</dbReference>
<name>A0ABP9XPQ9_9FUNG</name>
<evidence type="ECO:0000256" key="1">
    <source>
        <dbReference type="ARBA" id="ARBA00022614"/>
    </source>
</evidence>
<gene>
    <name evidence="4" type="ORF">HPULCUR_001800</name>
</gene>
<feature type="region of interest" description="Disordered" evidence="3">
    <location>
        <begin position="334"/>
        <end position="358"/>
    </location>
</feature>
<dbReference type="PANTHER" id="PTHR46652">
    <property type="entry name" value="LEUCINE-RICH REPEAT AND IQ DOMAIN-CONTAINING PROTEIN 1-RELATED"/>
    <property type="match status" value="1"/>
</dbReference>
<dbReference type="InterPro" id="IPR001611">
    <property type="entry name" value="Leu-rich_rpt"/>
</dbReference>
<dbReference type="InterPro" id="IPR032675">
    <property type="entry name" value="LRR_dom_sf"/>
</dbReference>
<evidence type="ECO:0000256" key="3">
    <source>
        <dbReference type="SAM" id="MobiDB-lite"/>
    </source>
</evidence>
<dbReference type="PANTHER" id="PTHR46652:SF7">
    <property type="entry name" value="LEUCINE-RICH REPEAT AND IQ DOMAIN-CONTAINING PROTEIN 1"/>
    <property type="match status" value="1"/>
</dbReference>
<dbReference type="Proteomes" id="UP001476247">
    <property type="component" value="Unassembled WGS sequence"/>
</dbReference>